<feature type="compositionally biased region" description="Polar residues" evidence="1">
    <location>
        <begin position="70"/>
        <end position="80"/>
    </location>
</feature>
<dbReference type="Proteomes" id="UP000310158">
    <property type="component" value="Unassembled WGS sequence"/>
</dbReference>
<reference evidence="2 3" key="1">
    <citation type="submission" date="2019-02" db="EMBL/GenBank/DDBJ databases">
        <title>Genome sequencing of the rare red list fungi Bondarzewia mesenterica.</title>
        <authorList>
            <person name="Buettner E."/>
            <person name="Kellner H."/>
        </authorList>
    </citation>
    <scope>NUCLEOTIDE SEQUENCE [LARGE SCALE GENOMIC DNA]</scope>
    <source>
        <strain evidence="2 3">DSM 108281</strain>
    </source>
</reference>
<proteinExistence type="predicted"/>
<evidence type="ECO:0000256" key="1">
    <source>
        <dbReference type="SAM" id="MobiDB-lite"/>
    </source>
</evidence>
<evidence type="ECO:0000313" key="3">
    <source>
        <dbReference type="Proteomes" id="UP000310158"/>
    </source>
</evidence>
<feature type="region of interest" description="Disordered" evidence="1">
    <location>
        <begin position="49"/>
        <end position="97"/>
    </location>
</feature>
<gene>
    <name evidence="2" type="ORF">EW146_g7720</name>
</gene>
<sequence length="140" mass="15394">MGVDEWAAIEPNLPLVSVSRTAQTLARRHPQQRRSSSVFVAAGLTYRLPLDPPSDPRRRRIFASHEANRSHGTSPSSPTLFHQPGPRPRPSSNSPACTVPTLARIARVCAMSSMAQPPRRVLWSHPNCPPFPFAPTFSVP</sequence>
<dbReference type="AlphaFoldDB" id="A0A4V3XE63"/>
<keyword evidence="3" id="KW-1185">Reference proteome</keyword>
<accession>A0A4V3XE63</accession>
<comment type="caution">
    <text evidence="2">The sequence shown here is derived from an EMBL/GenBank/DDBJ whole genome shotgun (WGS) entry which is preliminary data.</text>
</comment>
<evidence type="ECO:0000313" key="2">
    <source>
        <dbReference type="EMBL" id="THH12423.1"/>
    </source>
</evidence>
<name>A0A4V3XE63_9AGAM</name>
<dbReference type="EMBL" id="SGPL01000465">
    <property type="protein sequence ID" value="THH12423.1"/>
    <property type="molecule type" value="Genomic_DNA"/>
</dbReference>
<organism evidence="2 3">
    <name type="scientific">Bondarzewia mesenterica</name>
    <dbReference type="NCBI Taxonomy" id="1095465"/>
    <lineage>
        <taxon>Eukaryota</taxon>
        <taxon>Fungi</taxon>
        <taxon>Dikarya</taxon>
        <taxon>Basidiomycota</taxon>
        <taxon>Agaricomycotina</taxon>
        <taxon>Agaricomycetes</taxon>
        <taxon>Russulales</taxon>
        <taxon>Bondarzewiaceae</taxon>
        <taxon>Bondarzewia</taxon>
    </lineage>
</organism>
<protein>
    <submittedName>
        <fullName evidence="2">Uncharacterized protein</fullName>
    </submittedName>
</protein>